<evidence type="ECO:0000256" key="1">
    <source>
        <dbReference type="SAM" id="MobiDB-lite"/>
    </source>
</evidence>
<dbReference type="Proteomes" id="UP001178461">
    <property type="component" value="Chromosome 11"/>
</dbReference>
<accession>A0AA35PFY9</accession>
<evidence type="ECO:0000313" key="3">
    <source>
        <dbReference type="Proteomes" id="UP001178461"/>
    </source>
</evidence>
<keyword evidence="3" id="KW-1185">Reference proteome</keyword>
<reference evidence="2" key="1">
    <citation type="submission" date="2022-12" db="EMBL/GenBank/DDBJ databases">
        <authorList>
            <person name="Alioto T."/>
            <person name="Alioto T."/>
            <person name="Gomez Garrido J."/>
        </authorList>
    </citation>
    <scope>NUCLEOTIDE SEQUENCE</scope>
</reference>
<evidence type="ECO:0000313" key="2">
    <source>
        <dbReference type="EMBL" id="CAI5787511.1"/>
    </source>
</evidence>
<dbReference type="EMBL" id="OX395136">
    <property type="protein sequence ID" value="CAI5787511.1"/>
    <property type="molecule type" value="Genomic_DNA"/>
</dbReference>
<name>A0AA35PFY9_9SAUR</name>
<organism evidence="2 3">
    <name type="scientific">Podarcis lilfordi</name>
    <name type="common">Lilford's wall lizard</name>
    <dbReference type="NCBI Taxonomy" id="74358"/>
    <lineage>
        <taxon>Eukaryota</taxon>
        <taxon>Metazoa</taxon>
        <taxon>Chordata</taxon>
        <taxon>Craniata</taxon>
        <taxon>Vertebrata</taxon>
        <taxon>Euteleostomi</taxon>
        <taxon>Lepidosauria</taxon>
        <taxon>Squamata</taxon>
        <taxon>Bifurcata</taxon>
        <taxon>Unidentata</taxon>
        <taxon>Episquamata</taxon>
        <taxon>Laterata</taxon>
        <taxon>Lacertibaenia</taxon>
        <taxon>Lacertidae</taxon>
        <taxon>Podarcis</taxon>
    </lineage>
</organism>
<feature type="compositionally biased region" description="Basic and acidic residues" evidence="1">
    <location>
        <begin position="109"/>
        <end position="121"/>
    </location>
</feature>
<feature type="region of interest" description="Disordered" evidence="1">
    <location>
        <begin position="60"/>
        <end position="135"/>
    </location>
</feature>
<proteinExistence type="predicted"/>
<feature type="compositionally biased region" description="Basic and acidic residues" evidence="1">
    <location>
        <begin position="62"/>
        <end position="75"/>
    </location>
</feature>
<gene>
    <name evidence="2" type="ORF">PODLI_1B018308</name>
</gene>
<sequence length="135" mass="15780">MIYIRRVILQNHMQHDRSTSHAFGALPIKREQHPQEAAWKLMLLQHQLLSGQQHQYQCWGGRKPERTIGERETGSSRHWQTGRQLFHDKQKSEEGSDDSKMAWPDLEECEKSGNSEERTDQNKSISKMNLKIGSK</sequence>
<feature type="compositionally biased region" description="Basic and acidic residues" evidence="1">
    <location>
        <begin position="85"/>
        <end position="100"/>
    </location>
</feature>
<dbReference type="AlphaFoldDB" id="A0AA35PFY9"/>
<protein>
    <submittedName>
        <fullName evidence="2">Uncharacterized protein</fullName>
    </submittedName>
</protein>